<dbReference type="PANTHER" id="PTHR43245">
    <property type="entry name" value="BIFUNCTIONAL POLYMYXIN RESISTANCE PROTEIN ARNA"/>
    <property type="match status" value="1"/>
</dbReference>
<dbReference type="Gene3D" id="3.40.50.720">
    <property type="entry name" value="NAD(P)-binding Rossmann-like Domain"/>
    <property type="match status" value="1"/>
</dbReference>
<feature type="domain" description="NAD-dependent epimerase/dehydratase" evidence="1">
    <location>
        <begin position="4"/>
        <end position="217"/>
    </location>
</feature>
<dbReference type="InterPro" id="IPR050177">
    <property type="entry name" value="Lipid_A_modif_metabolic_enz"/>
</dbReference>
<accession>A0A370DL97</accession>
<reference evidence="2 3" key="1">
    <citation type="journal article" date="2018" name="ISME J.">
        <title>Endosymbiont genomes yield clues of tubeworm success.</title>
        <authorList>
            <person name="Li Y."/>
            <person name="Liles M.R."/>
            <person name="Halanych K.M."/>
        </authorList>
    </citation>
    <scope>NUCLEOTIDE SEQUENCE [LARGE SCALE GENOMIC DNA]</scope>
    <source>
        <strain evidence="2">A1464</strain>
    </source>
</reference>
<keyword evidence="3" id="KW-1185">Reference proteome</keyword>
<dbReference type="InterPro" id="IPR001509">
    <property type="entry name" value="Epimerase_deHydtase"/>
</dbReference>
<dbReference type="EMBL" id="QFXC01000003">
    <property type="protein sequence ID" value="RDH85681.1"/>
    <property type="molecule type" value="Genomic_DNA"/>
</dbReference>
<name>A0A370DL97_9GAMM</name>
<gene>
    <name evidence="2" type="ORF">DIZ80_01780</name>
</gene>
<evidence type="ECO:0000313" key="3">
    <source>
        <dbReference type="Proteomes" id="UP000254266"/>
    </source>
</evidence>
<protein>
    <recommendedName>
        <fullName evidence="1">NAD-dependent epimerase/dehydratase domain-containing protein</fullName>
    </recommendedName>
</protein>
<evidence type="ECO:0000259" key="1">
    <source>
        <dbReference type="Pfam" id="PF01370"/>
    </source>
</evidence>
<evidence type="ECO:0000313" key="2">
    <source>
        <dbReference type="EMBL" id="RDH85681.1"/>
    </source>
</evidence>
<organism evidence="2 3">
    <name type="scientific">endosymbiont of Galathealinum brachiosum</name>
    <dbReference type="NCBI Taxonomy" id="2200906"/>
    <lineage>
        <taxon>Bacteria</taxon>
        <taxon>Pseudomonadati</taxon>
        <taxon>Pseudomonadota</taxon>
        <taxon>Gammaproteobacteria</taxon>
        <taxon>sulfur-oxidizing symbionts</taxon>
    </lineage>
</organism>
<dbReference type="AlphaFoldDB" id="A0A370DL97"/>
<proteinExistence type="predicted"/>
<dbReference type="Proteomes" id="UP000254266">
    <property type="component" value="Unassembled WGS sequence"/>
</dbReference>
<dbReference type="InterPro" id="IPR036291">
    <property type="entry name" value="NAD(P)-bd_dom_sf"/>
</dbReference>
<dbReference type="Pfam" id="PF01370">
    <property type="entry name" value="Epimerase"/>
    <property type="match status" value="1"/>
</dbReference>
<sequence length="339" mass="37790">MTKILVTGANGFVGSHILETLMKIQHQDLEIVAACRTPSKLIPSYKGEVRQGDLRDPDYLDRVLVGVDIICHAAGWSSFEKSADTCNKTYLEPTLDLINHAIEWRVSRFINLSSIYTASINQRNNADATGKPRAYWPMINCHIAVEEYLRNYQDPRCQFVNLRLGLYSGKRLNMGLLPLLLARSNQAILPYVTGKSGYLPIVDGNDIGQAFVRAALGPFESSYHSLNITGPETASHTDVMSFINEQIKATPLRPGLPSSLASPILWLQGKTHKIGNQPLFTPAMIDMLKCPVIDNKQTNQQIGYDPEVSWQASLLDTLESYKNQSLNISLSQPYQDLNL</sequence>
<comment type="caution">
    <text evidence="2">The sequence shown here is derived from an EMBL/GenBank/DDBJ whole genome shotgun (WGS) entry which is preliminary data.</text>
</comment>
<dbReference type="SUPFAM" id="SSF51735">
    <property type="entry name" value="NAD(P)-binding Rossmann-fold domains"/>
    <property type="match status" value="1"/>
</dbReference>